<dbReference type="InterPro" id="IPR025975">
    <property type="entry name" value="Polysacc_lyase"/>
</dbReference>
<dbReference type="EMBL" id="JACIIK010000002">
    <property type="protein sequence ID" value="MBB6199890.1"/>
    <property type="molecule type" value="Genomic_DNA"/>
</dbReference>
<dbReference type="Proteomes" id="UP000518681">
    <property type="component" value="Unassembled WGS sequence"/>
</dbReference>
<evidence type="ECO:0008006" key="4">
    <source>
        <dbReference type="Google" id="ProtNLM"/>
    </source>
</evidence>
<reference evidence="2 3" key="1">
    <citation type="submission" date="2020-08" db="EMBL/GenBank/DDBJ databases">
        <title>Genomic Encyclopedia of Type Strains, Phase IV (KMG-V): Genome sequencing to study the core and pangenomes of soil and plant-associated prokaryotes.</title>
        <authorList>
            <person name="Whitman W."/>
        </authorList>
    </citation>
    <scope>NUCLEOTIDE SEQUENCE [LARGE SCALE GENOMIC DNA]</scope>
    <source>
        <strain evidence="2 3">SEMIA 4013</strain>
    </source>
</reference>
<accession>A0AAW3UQJ6</accession>
<evidence type="ECO:0000313" key="2">
    <source>
        <dbReference type="EMBL" id="MBB6199890.1"/>
    </source>
</evidence>
<name>A0AAW3UQJ6_9BURK</name>
<comment type="caution">
    <text evidence="2">The sequence shown here is derived from an EMBL/GenBank/DDBJ whole genome shotgun (WGS) entry which is preliminary data.</text>
</comment>
<proteinExistence type="predicted"/>
<feature type="signal peptide" evidence="1">
    <location>
        <begin position="1"/>
        <end position="21"/>
    </location>
</feature>
<organism evidence="2 3">
    <name type="scientific">Paraburkholderia fungorum</name>
    <dbReference type="NCBI Taxonomy" id="134537"/>
    <lineage>
        <taxon>Bacteria</taxon>
        <taxon>Pseudomonadati</taxon>
        <taxon>Pseudomonadota</taxon>
        <taxon>Betaproteobacteria</taxon>
        <taxon>Burkholderiales</taxon>
        <taxon>Burkholderiaceae</taxon>
        <taxon>Paraburkholderia</taxon>
    </lineage>
</organism>
<feature type="chain" id="PRO_5043397300" description="Polysaccharide lyase" evidence="1">
    <location>
        <begin position="22"/>
        <end position="260"/>
    </location>
</feature>
<sequence>MKRLNSFVCIVFLMHCCVVHAQEVSMRWTDPTTSVLGSTFTTVKRSNWQTGLGALYGIQSPSADNITVVDDPLLPERKVVQVYIRSDQNFSQVANGSPRAEMVFGGDLKFVQGKDYLLRWSTYIPPSYVFDPKLLMVITQIHQSQLTGSPPMELDLNGSSYVISVRAGSHGTYSKQICCAPQDQGKWVNWALRYVPDSSGTHASTQLWKDGVAVFATQGVPNAYPGDNNAYLKMGIYLLSLFQGLNQITLLFGPVTVGQQ</sequence>
<protein>
    <recommendedName>
        <fullName evidence="4">Polysaccharide lyase</fullName>
    </recommendedName>
</protein>
<evidence type="ECO:0000313" key="3">
    <source>
        <dbReference type="Proteomes" id="UP000518681"/>
    </source>
</evidence>
<gene>
    <name evidence="2" type="ORF">GGD69_000736</name>
</gene>
<dbReference type="Pfam" id="PF14099">
    <property type="entry name" value="Polysacc_lyase"/>
    <property type="match status" value="1"/>
</dbReference>
<dbReference type="Gene3D" id="2.60.120.200">
    <property type="match status" value="1"/>
</dbReference>
<evidence type="ECO:0000256" key="1">
    <source>
        <dbReference type="SAM" id="SignalP"/>
    </source>
</evidence>
<keyword evidence="1" id="KW-0732">Signal</keyword>
<dbReference type="AlphaFoldDB" id="A0AAW3UQJ6"/>
<dbReference type="RefSeq" id="WP_260332026.1">
    <property type="nucleotide sequence ID" value="NZ_JACIII010000002.1"/>
</dbReference>